<accession>A0ABV6ATK9</accession>
<evidence type="ECO:0000313" key="4">
    <source>
        <dbReference type="EMBL" id="MFB9990838.1"/>
    </source>
</evidence>
<dbReference type="NCBIfam" id="NF033542">
    <property type="entry name" value="transpos_IS110"/>
    <property type="match status" value="1"/>
</dbReference>
<evidence type="ECO:0000256" key="1">
    <source>
        <dbReference type="SAM" id="Coils"/>
    </source>
</evidence>
<dbReference type="Proteomes" id="UP001589733">
    <property type="component" value="Unassembled WGS sequence"/>
</dbReference>
<gene>
    <name evidence="4" type="ORF">ACFFLM_02410</name>
</gene>
<evidence type="ECO:0000259" key="3">
    <source>
        <dbReference type="Pfam" id="PF02371"/>
    </source>
</evidence>
<dbReference type="InterPro" id="IPR047650">
    <property type="entry name" value="Transpos_IS110"/>
</dbReference>
<dbReference type="RefSeq" id="WP_380005176.1">
    <property type="nucleotide sequence ID" value="NZ_JBHLYR010000010.1"/>
</dbReference>
<protein>
    <submittedName>
        <fullName evidence="4">IS110 family transposase</fullName>
    </submittedName>
</protein>
<proteinExistence type="predicted"/>
<dbReference type="Pfam" id="PF02371">
    <property type="entry name" value="Transposase_20"/>
    <property type="match status" value="1"/>
</dbReference>
<reference evidence="4 5" key="1">
    <citation type="submission" date="2024-09" db="EMBL/GenBank/DDBJ databases">
        <authorList>
            <person name="Sun Q."/>
            <person name="Mori K."/>
        </authorList>
    </citation>
    <scope>NUCLEOTIDE SEQUENCE [LARGE SCALE GENOMIC DNA]</scope>
    <source>
        <strain evidence="4 5">JCM 13503</strain>
    </source>
</reference>
<dbReference type="PANTHER" id="PTHR33055:SF3">
    <property type="entry name" value="PUTATIVE TRANSPOSASE FOR IS117-RELATED"/>
    <property type="match status" value="1"/>
</dbReference>
<dbReference type="EMBL" id="JBHLYR010000010">
    <property type="protein sequence ID" value="MFB9990838.1"/>
    <property type="molecule type" value="Genomic_DNA"/>
</dbReference>
<evidence type="ECO:0000313" key="5">
    <source>
        <dbReference type="Proteomes" id="UP001589733"/>
    </source>
</evidence>
<name>A0ABV6ATK9_9DEIO</name>
<comment type="caution">
    <text evidence="4">The sequence shown here is derived from an EMBL/GenBank/DDBJ whole genome shotgun (WGS) entry which is preliminary data.</text>
</comment>
<feature type="domain" description="Transposase IS110-like N-terminal" evidence="2">
    <location>
        <begin position="32"/>
        <end position="186"/>
    </location>
</feature>
<feature type="domain" description="Transposase IS116/IS110/IS902 C-terminal" evidence="3">
    <location>
        <begin position="233"/>
        <end position="317"/>
    </location>
</feature>
<keyword evidence="5" id="KW-1185">Reference proteome</keyword>
<dbReference type="InterPro" id="IPR003346">
    <property type="entry name" value="Transposase_20"/>
</dbReference>
<sequence length="371" mass="40356">MQGSEPVDKSQSKQSNIDLTTPLFGRFCMVVIGIDIGKDVFYAHLRAAEGSPPFKPCALPNVENTVSGCAQLLQWAASHGSTPSDLLVVMEATGVYWETCALTLHQAGCQVSVINPGQIKLFARSVLRRGKTDTMDAEIIARYGVVMRPSLWEPPLASIEELKVLVRERETLQHTLTQERNRLHALQHKARSITTVVALVQQRINLLQEQIDALQRAMHALVARNPVLSEPLNLLLTVPGYGFVTAVSVLAETQGFHGLHSSRQLFAYAGIAPAPHQSGAMNGPAHISKTGNAHLRRTAYLAAVGAMKCKGPIGQYYRQLRARGKPTKVALVALGRKLLGIGFAVVASGMPYDEAFESKRKTAEQAQQVPC</sequence>
<dbReference type="InterPro" id="IPR002525">
    <property type="entry name" value="Transp_IS110-like_N"/>
</dbReference>
<organism evidence="4 5">
    <name type="scientific">Deinococcus oregonensis</name>
    <dbReference type="NCBI Taxonomy" id="1805970"/>
    <lineage>
        <taxon>Bacteria</taxon>
        <taxon>Thermotogati</taxon>
        <taxon>Deinococcota</taxon>
        <taxon>Deinococci</taxon>
        <taxon>Deinococcales</taxon>
        <taxon>Deinococcaceae</taxon>
        <taxon>Deinococcus</taxon>
    </lineage>
</organism>
<dbReference type="Pfam" id="PF01548">
    <property type="entry name" value="DEDD_Tnp_IS110"/>
    <property type="match status" value="1"/>
</dbReference>
<evidence type="ECO:0000259" key="2">
    <source>
        <dbReference type="Pfam" id="PF01548"/>
    </source>
</evidence>
<keyword evidence="1" id="KW-0175">Coiled coil</keyword>
<feature type="coiled-coil region" evidence="1">
    <location>
        <begin position="162"/>
        <end position="224"/>
    </location>
</feature>
<dbReference type="PANTHER" id="PTHR33055">
    <property type="entry name" value="TRANSPOSASE FOR INSERTION SEQUENCE ELEMENT IS1111A"/>
    <property type="match status" value="1"/>
</dbReference>